<dbReference type="EMBL" id="JAHKRT010000002">
    <property type="protein sequence ID" value="MBU3077136.1"/>
    <property type="molecule type" value="Genomic_DNA"/>
</dbReference>
<gene>
    <name evidence="11" type="ORF">KOF26_04585</name>
</gene>
<keyword evidence="7" id="KW-0067">ATP-binding</keyword>
<keyword evidence="9" id="KW-0472">Membrane</keyword>
<comment type="catalytic activity">
    <reaction evidence="1">
        <text>ATP + protein L-histidine = ADP + protein N-phospho-L-histidine.</text>
        <dbReference type="EC" id="2.7.13.3"/>
    </reaction>
</comment>
<accession>A0ABS6BI68</accession>
<comment type="caution">
    <text evidence="11">The sequence shown here is derived from an EMBL/GenBank/DDBJ whole genome shotgun (WGS) entry which is preliminary data.</text>
</comment>
<name>A0ABS6BI68_9SPHN</name>
<evidence type="ECO:0000256" key="6">
    <source>
        <dbReference type="ARBA" id="ARBA00022777"/>
    </source>
</evidence>
<evidence type="ECO:0000256" key="5">
    <source>
        <dbReference type="ARBA" id="ARBA00022741"/>
    </source>
</evidence>
<feature type="domain" description="HAMP" evidence="10">
    <location>
        <begin position="277"/>
        <end position="331"/>
    </location>
</feature>
<dbReference type="InterPro" id="IPR003660">
    <property type="entry name" value="HAMP_dom"/>
</dbReference>
<dbReference type="Pfam" id="PF07568">
    <property type="entry name" value="HisKA_2"/>
    <property type="match status" value="1"/>
</dbReference>
<keyword evidence="3" id="KW-0597">Phosphoprotein</keyword>
<feature type="transmembrane region" description="Helical" evidence="9">
    <location>
        <begin position="254"/>
        <end position="274"/>
    </location>
</feature>
<keyword evidence="12" id="KW-1185">Reference proteome</keyword>
<organism evidence="11 12">
    <name type="scientific">Sphingomonas quercus</name>
    <dbReference type="NCBI Taxonomy" id="2842451"/>
    <lineage>
        <taxon>Bacteria</taxon>
        <taxon>Pseudomonadati</taxon>
        <taxon>Pseudomonadota</taxon>
        <taxon>Alphaproteobacteria</taxon>
        <taxon>Sphingomonadales</taxon>
        <taxon>Sphingomonadaceae</taxon>
        <taxon>Sphingomonas</taxon>
    </lineage>
</organism>
<evidence type="ECO:0000256" key="7">
    <source>
        <dbReference type="ARBA" id="ARBA00022840"/>
    </source>
</evidence>
<dbReference type="PANTHER" id="PTHR41523">
    <property type="entry name" value="TWO-COMPONENT SYSTEM SENSOR PROTEIN"/>
    <property type="match status" value="1"/>
</dbReference>
<evidence type="ECO:0000256" key="4">
    <source>
        <dbReference type="ARBA" id="ARBA00022679"/>
    </source>
</evidence>
<keyword evidence="9" id="KW-1133">Transmembrane helix</keyword>
<protein>
    <recommendedName>
        <fullName evidence="2">histidine kinase</fullName>
        <ecNumber evidence="2">2.7.13.3</ecNumber>
    </recommendedName>
</protein>
<evidence type="ECO:0000256" key="3">
    <source>
        <dbReference type="ARBA" id="ARBA00022553"/>
    </source>
</evidence>
<dbReference type="Proteomes" id="UP000776276">
    <property type="component" value="Unassembled WGS sequence"/>
</dbReference>
<keyword evidence="4" id="KW-0808">Transferase</keyword>
<keyword evidence="6 11" id="KW-0418">Kinase</keyword>
<proteinExistence type="predicted"/>
<evidence type="ECO:0000313" key="11">
    <source>
        <dbReference type="EMBL" id="MBU3077136.1"/>
    </source>
</evidence>
<feature type="region of interest" description="Disordered" evidence="8">
    <location>
        <begin position="1"/>
        <end position="28"/>
    </location>
</feature>
<evidence type="ECO:0000256" key="1">
    <source>
        <dbReference type="ARBA" id="ARBA00000085"/>
    </source>
</evidence>
<dbReference type="EC" id="2.7.13.3" evidence="2"/>
<dbReference type="GO" id="GO:0016301">
    <property type="term" value="F:kinase activity"/>
    <property type="evidence" value="ECO:0007669"/>
    <property type="project" value="UniProtKB-KW"/>
</dbReference>
<dbReference type="InterPro" id="IPR011495">
    <property type="entry name" value="Sig_transdc_His_kin_sub2_dim/P"/>
</dbReference>
<evidence type="ECO:0000256" key="2">
    <source>
        <dbReference type="ARBA" id="ARBA00012438"/>
    </source>
</evidence>
<sequence>MTSPRDQPAIAPSGVATPGDHGGESAMARPFTGLPTNAKLILLMLLALTPLMIIAVLASAETARINRAARESASLAIATDSARAIDVLVARTALTLRASGTALSTSGEATCQRTLSSLAAEHRVAVDFALRDIEGRLICSTSGYQPIDRPVVTRANATIHIGADGETLIVTTFAGNDRLVGEARFARATIAETARPRLAEGPYRLVLREGDRSMALGGTPEISMDGTTNAVPVVDGQGRLELSLPTRRATASEMLSIALPVVMLLAAGLVAFIVTDRLMLRPLRQLQAAVLAYRAGDKSLVIPRITTPAHEIRRLASAFRSVTNTIGRHEADLEEGLARQTRLTREVHHRVKNNLQVVASLLSLHARGAQSREVADAYASIQRRVDALAVVHRNHYAELEENRGVALRPLISELAANLRATAPANAVSMPILLELESLHATQDVAVPVAFLITEMVEASMLRAPKGTVAIGLTQVSPTRAALSVASPALTAAATEADGKHGERFDRVLTGLARQLRATLERDEAAGRLSIEIGIV</sequence>
<evidence type="ECO:0000313" key="12">
    <source>
        <dbReference type="Proteomes" id="UP000776276"/>
    </source>
</evidence>
<evidence type="ECO:0000259" key="10">
    <source>
        <dbReference type="PROSITE" id="PS50885"/>
    </source>
</evidence>
<dbReference type="PANTHER" id="PTHR41523:SF8">
    <property type="entry name" value="ETHYLENE RESPONSE SENSOR PROTEIN"/>
    <property type="match status" value="1"/>
</dbReference>
<evidence type="ECO:0000256" key="8">
    <source>
        <dbReference type="SAM" id="MobiDB-lite"/>
    </source>
</evidence>
<dbReference type="RefSeq" id="WP_216320822.1">
    <property type="nucleotide sequence ID" value="NZ_JAHKRT010000002.1"/>
</dbReference>
<reference evidence="11 12" key="1">
    <citation type="submission" date="2021-06" db="EMBL/GenBank/DDBJ databases">
        <title>Sphingomonas sp. XMGL2, whole genome shotgun sequencing project.</title>
        <authorList>
            <person name="Zhao G."/>
            <person name="Shen L."/>
        </authorList>
    </citation>
    <scope>NUCLEOTIDE SEQUENCE [LARGE SCALE GENOMIC DNA]</scope>
    <source>
        <strain evidence="11 12">XMGL2</strain>
    </source>
</reference>
<evidence type="ECO:0000256" key="9">
    <source>
        <dbReference type="SAM" id="Phobius"/>
    </source>
</evidence>
<keyword evidence="5" id="KW-0547">Nucleotide-binding</keyword>
<dbReference type="PROSITE" id="PS50885">
    <property type="entry name" value="HAMP"/>
    <property type="match status" value="1"/>
</dbReference>
<feature type="transmembrane region" description="Helical" evidence="9">
    <location>
        <begin position="40"/>
        <end position="60"/>
    </location>
</feature>
<keyword evidence="9" id="KW-0812">Transmembrane</keyword>